<sequence length="224" mass="24726">MTYPDNPQQPHSNPYDKAYPVSPFESEPQQAQQQQPPQQVQQPQPQQQPQQWQQNQQQAPWQGPPMPPQGASQSGSIGAQPAQPNPMAYGPNMQPPQQVPYTANPYAPAPVAVDPQNKNYLGLVAMIMGVLCVPSLIFIGWWPPTIAIVTLAVSIVAFVRRKNYVEQNRMTGFAITGLVLSSVCIAIIAVGFLIYAVVEATDSNTYDNYDNYRSYLPDNSLEDA</sequence>
<feature type="compositionally biased region" description="Low complexity" evidence="1">
    <location>
        <begin position="28"/>
        <end position="61"/>
    </location>
</feature>
<accession>A0A6H9XNF6</accession>
<evidence type="ECO:0000313" key="4">
    <source>
        <dbReference type="Proteomes" id="UP000249886"/>
    </source>
</evidence>
<protein>
    <submittedName>
        <fullName evidence="3">Uncharacterized protein</fullName>
    </submittedName>
</protein>
<feature type="region of interest" description="Disordered" evidence="1">
    <location>
        <begin position="1"/>
        <end position="98"/>
    </location>
</feature>
<proteinExistence type="predicted"/>
<dbReference type="RefSeq" id="WP_005526343.1">
    <property type="nucleotide sequence ID" value="NZ_CP050134.2"/>
</dbReference>
<dbReference type="Proteomes" id="UP000249886">
    <property type="component" value="Unassembled WGS sequence"/>
</dbReference>
<feature type="transmembrane region" description="Helical" evidence="2">
    <location>
        <begin position="173"/>
        <end position="198"/>
    </location>
</feature>
<feature type="transmembrane region" description="Helical" evidence="2">
    <location>
        <begin position="145"/>
        <end position="161"/>
    </location>
</feature>
<reference evidence="3 4" key="1">
    <citation type="submission" date="2018-06" db="EMBL/GenBank/DDBJ databases">
        <authorList>
            <consortium name="Pathogen Informatics"/>
            <person name="Doyle S."/>
        </authorList>
    </citation>
    <scope>NUCLEOTIDE SEQUENCE [LARGE SCALE GENOMIC DNA]</scope>
    <source>
        <strain evidence="3 4">NCTC10254</strain>
    </source>
</reference>
<dbReference type="AlphaFoldDB" id="A0A6H9XNF6"/>
<dbReference type="EMBL" id="UARK01000023">
    <property type="protein sequence ID" value="SPW30727.1"/>
    <property type="molecule type" value="Genomic_DNA"/>
</dbReference>
<keyword evidence="2" id="KW-0812">Transmembrane</keyword>
<name>A0A6H9XNF6_9CORY</name>
<organism evidence="3 4">
    <name type="scientific">Corynebacterium matruchotii</name>
    <dbReference type="NCBI Taxonomy" id="43768"/>
    <lineage>
        <taxon>Bacteria</taxon>
        <taxon>Bacillati</taxon>
        <taxon>Actinomycetota</taxon>
        <taxon>Actinomycetes</taxon>
        <taxon>Mycobacteriales</taxon>
        <taxon>Corynebacteriaceae</taxon>
        <taxon>Corynebacterium</taxon>
    </lineage>
</organism>
<gene>
    <name evidence="3" type="ORF">NCTC10254_01835</name>
</gene>
<feature type="compositionally biased region" description="Polar residues" evidence="1">
    <location>
        <begin position="1"/>
        <end position="12"/>
    </location>
</feature>
<dbReference type="GeneID" id="84574046"/>
<evidence type="ECO:0000256" key="1">
    <source>
        <dbReference type="SAM" id="MobiDB-lite"/>
    </source>
</evidence>
<keyword evidence="2" id="KW-1133">Transmembrane helix</keyword>
<comment type="caution">
    <text evidence="3">The sequence shown here is derived from an EMBL/GenBank/DDBJ whole genome shotgun (WGS) entry which is preliminary data.</text>
</comment>
<evidence type="ECO:0000313" key="3">
    <source>
        <dbReference type="EMBL" id="SPW30727.1"/>
    </source>
</evidence>
<evidence type="ECO:0000256" key="2">
    <source>
        <dbReference type="SAM" id="Phobius"/>
    </source>
</evidence>
<keyword evidence="2" id="KW-0472">Membrane</keyword>